<feature type="compositionally biased region" description="Basic and acidic residues" evidence="5">
    <location>
        <begin position="1167"/>
        <end position="1176"/>
    </location>
</feature>
<dbReference type="CDD" id="cd18808">
    <property type="entry name" value="SF1_C_Upf1"/>
    <property type="match status" value="1"/>
</dbReference>
<dbReference type="Pfam" id="PF13086">
    <property type="entry name" value="AAA_11"/>
    <property type="match status" value="1"/>
</dbReference>
<feature type="compositionally biased region" description="Low complexity" evidence="5">
    <location>
        <begin position="8"/>
        <end position="19"/>
    </location>
</feature>
<name>A0A813J1X5_POLGL</name>
<evidence type="ECO:0000256" key="4">
    <source>
        <dbReference type="ARBA" id="ARBA00022840"/>
    </source>
</evidence>
<dbReference type="InterPro" id="IPR047187">
    <property type="entry name" value="SF1_C_Upf1"/>
</dbReference>
<feature type="compositionally biased region" description="Polar residues" evidence="5">
    <location>
        <begin position="153"/>
        <end position="166"/>
    </location>
</feature>
<evidence type="ECO:0000256" key="3">
    <source>
        <dbReference type="ARBA" id="ARBA00022806"/>
    </source>
</evidence>
<feature type="compositionally biased region" description="Low complexity" evidence="5">
    <location>
        <begin position="1369"/>
        <end position="1382"/>
    </location>
</feature>
<evidence type="ECO:0000313" key="8">
    <source>
        <dbReference type="EMBL" id="CAE8661342.1"/>
    </source>
</evidence>
<feature type="domain" description="DNA2/NAM7 helicase-like C-terminal" evidence="7">
    <location>
        <begin position="853"/>
        <end position="1059"/>
    </location>
</feature>
<dbReference type="FunFam" id="3.40.50.300:FF:000326">
    <property type="entry name" value="P-loop containing nucleoside triphosphate hydrolase"/>
    <property type="match status" value="1"/>
</dbReference>
<dbReference type="InterPro" id="IPR045055">
    <property type="entry name" value="DNA2/NAM7-like"/>
</dbReference>
<dbReference type="Proteomes" id="UP000626109">
    <property type="component" value="Unassembled WGS sequence"/>
</dbReference>
<feature type="region of interest" description="Disordered" evidence="5">
    <location>
        <begin position="1240"/>
        <end position="1275"/>
    </location>
</feature>
<feature type="region of interest" description="Disordered" evidence="5">
    <location>
        <begin position="1369"/>
        <end position="1428"/>
    </location>
</feature>
<sequence length="1428" mass="152335">MAKKRRSGAPASSSGARAKPVPPAWPPPGSCGASQGRQNWPLQRPWAAPAAPRAAAPKAAAPKAGAWRQVGAAPFAAAVAKRKIAASRPSSSLEPPQKKFAVIRGSVQTALSKPVAQPNQFSVNTWPKPKGSGKGKWVQQKPWVTKAGKRNGKWSQESGQSAGLNQGSKQFKKLIDEKLKGGDVQGAFLHAKNAGAAAAKVVLPALLEAAAQKLGPSQYSEILALGVRAGLELDVTTFTRILVVLMSRVPVPTGMVRLTLNLGIPKDGQVVPLFPPDATEAEQRAVFQDGELIPSSEPLSKELGAQSVHRGDAEDQGGQALSKVQPAELRGRVRLQNAQLARYFGHFVALLHLEMLVELTAMKRRLERPPEMLEPFGWMVHGLQVRSAETNRLGKSSGGLPGREGSRSRVRIVFLLPAGTDISRLRMRAGDSVLLSRVGPLQDLLGEGIVAEAPKAEEEDGAPHGFRAEQRIVVTYDGAFDEQAAKSGSWRCDCSANRTAYERQFMALLKMMLTTDPKRWPVWNILTLTDVGGDNVDDWAGKMRVMLDDKHRQALKGEDGMSDVGNMADSSTGLRTPAKACTRAQNLAAAGARKLQTLSAEEPELPHWRAAEAVKRARLALRTGAGEDANSDVQQLNVSQREAVAAALGRRLTMVQGPPGTGKTTVSVQLLSTWAKSGVRPLLATSDSNIAVDNIAEGLQKLGLKVVRVGRPEKVTANLEGIVLESILRKQQQREEGDKAEDELQGHRKGSSKGSSKGSVADAKQKRMDDFEAKMTILKEADVICTTTIASGSDFLHLLKLQAILIDEVAQATELSAMVPIVLRGAERLVLVGDHCQLPPNVCSLEAETRGLSLSLFGRLVAQGLEPYFLDTQFRMHPMIAHFSANDFYHGKLQTGVSAEDRPPPDGFAWPQSDSGIAFVDIGGWERKDGESRTNPAEVAAVVDILTEILATGLSVLDVGVVTPYAAQVRALRQSLRRELPTRLSGSSVDLSGGLEGRNASRALEVASVDAFQGREKELIIFSAVRSNREGNMGFLADWRRLNVMITRARRGLIVVGNMATLRKDATWARWLDWADESGFVIASKDQMFSSKGRLSNEIPAPPRSSSSFGGAQSRSAAGRQHSHSNSVSSQPPSCQATSKYGAMMRPPLGGATPVTSVQSTVPARPEMQHTGRREATNGLWAGERAGGFDERSVQAAGVEAKPFSFVDALRAAANEVPGTLPQRVSSSSRAASFACPAAAAQDSSHSSSSSSTSASAKWSNARPSQAPRPSATGFQCCGPMPKFSAHPVPPSGLHFRAPSMPLTGSLHVAPSAPQPSFQYAPSMPWSSLQNAARSVPHTSWQQADPSMHQAIPQFGGCSPSFANLQCMPRASPSLPARPSNSQTLSMGPGALLRPSGQDRGSAAGGSGFLPPPGMGQVSHFTFPRGPP</sequence>
<organism evidence="8 9">
    <name type="scientific">Polarella glacialis</name>
    <name type="common">Dinoflagellate</name>
    <dbReference type="NCBI Taxonomy" id="89957"/>
    <lineage>
        <taxon>Eukaryota</taxon>
        <taxon>Sar</taxon>
        <taxon>Alveolata</taxon>
        <taxon>Dinophyceae</taxon>
        <taxon>Suessiales</taxon>
        <taxon>Suessiaceae</taxon>
        <taxon>Polarella</taxon>
    </lineage>
</organism>
<evidence type="ECO:0000313" key="9">
    <source>
        <dbReference type="Proteomes" id="UP000626109"/>
    </source>
</evidence>
<comment type="caution">
    <text evidence="8">The sequence shown here is derived from an EMBL/GenBank/DDBJ whole genome shotgun (WGS) entry which is preliminary data.</text>
</comment>
<accession>A0A813J1X5</accession>
<evidence type="ECO:0000259" key="6">
    <source>
        <dbReference type="Pfam" id="PF13086"/>
    </source>
</evidence>
<evidence type="ECO:0000256" key="5">
    <source>
        <dbReference type="SAM" id="MobiDB-lite"/>
    </source>
</evidence>
<reference evidence="8" key="1">
    <citation type="submission" date="2021-02" db="EMBL/GenBank/DDBJ databases">
        <authorList>
            <person name="Dougan E. K."/>
            <person name="Rhodes N."/>
            <person name="Thang M."/>
            <person name="Chan C."/>
        </authorList>
    </citation>
    <scope>NUCLEOTIDE SEQUENCE</scope>
</reference>
<gene>
    <name evidence="8" type="ORF">PGLA2088_LOCUS14484</name>
</gene>
<dbReference type="Pfam" id="PF13087">
    <property type="entry name" value="AAA_12"/>
    <property type="match status" value="1"/>
</dbReference>
<feature type="compositionally biased region" description="Polar residues" evidence="5">
    <location>
        <begin position="32"/>
        <end position="41"/>
    </location>
</feature>
<feature type="compositionally biased region" description="Basic and acidic residues" evidence="5">
    <location>
        <begin position="733"/>
        <end position="746"/>
    </location>
</feature>
<keyword evidence="4" id="KW-0067">ATP-binding</keyword>
<dbReference type="PANTHER" id="PTHR10887">
    <property type="entry name" value="DNA2/NAM7 HELICASE FAMILY"/>
    <property type="match status" value="1"/>
</dbReference>
<dbReference type="InterPro" id="IPR027417">
    <property type="entry name" value="P-loop_NTPase"/>
</dbReference>
<feature type="region of interest" description="Disordered" evidence="5">
    <location>
        <begin position="1093"/>
        <end position="1179"/>
    </location>
</feature>
<evidence type="ECO:0008006" key="10">
    <source>
        <dbReference type="Google" id="ProtNLM"/>
    </source>
</evidence>
<feature type="region of interest" description="Disordered" evidence="5">
    <location>
        <begin position="147"/>
        <end position="166"/>
    </location>
</feature>
<keyword evidence="2" id="KW-0378">Hydrolase</keyword>
<dbReference type="GO" id="GO:0016787">
    <property type="term" value="F:hydrolase activity"/>
    <property type="evidence" value="ECO:0007669"/>
    <property type="project" value="UniProtKB-KW"/>
</dbReference>
<feature type="compositionally biased region" description="Pro residues" evidence="5">
    <location>
        <begin position="20"/>
        <end position="29"/>
    </location>
</feature>
<feature type="region of interest" description="Disordered" evidence="5">
    <location>
        <begin position="1"/>
        <end position="68"/>
    </location>
</feature>
<evidence type="ECO:0000256" key="1">
    <source>
        <dbReference type="ARBA" id="ARBA00022741"/>
    </source>
</evidence>
<feature type="region of interest" description="Disordered" evidence="5">
    <location>
        <begin position="120"/>
        <end position="140"/>
    </location>
</feature>
<feature type="compositionally biased region" description="Low complexity" evidence="5">
    <location>
        <begin position="1104"/>
        <end position="1134"/>
    </location>
</feature>
<dbReference type="GO" id="GO:0005694">
    <property type="term" value="C:chromosome"/>
    <property type="evidence" value="ECO:0007669"/>
    <property type="project" value="UniProtKB-ARBA"/>
</dbReference>
<feature type="region of interest" description="Disordered" evidence="5">
    <location>
        <begin position="733"/>
        <end position="765"/>
    </location>
</feature>
<feature type="domain" description="DNA2/NAM7 helicase helicase" evidence="6">
    <location>
        <begin position="635"/>
        <end position="844"/>
    </location>
</feature>
<dbReference type="PANTHER" id="PTHR10887:SF495">
    <property type="entry name" value="HELICASE SENATAXIN ISOFORM X1-RELATED"/>
    <property type="match status" value="1"/>
</dbReference>
<proteinExistence type="predicted"/>
<feature type="compositionally biased region" description="Low complexity" evidence="5">
    <location>
        <begin position="44"/>
        <end position="68"/>
    </location>
</feature>
<dbReference type="InterPro" id="IPR041679">
    <property type="entry name" value="DNA2/NAM7-like_C"/>
</dbReference>
<protein>
    <recommendedName>
        <fullName evidence="10">RNA helicase</fullName>
    </recommendedName>
</protein>
<dbReference type="EMBL" id="CAJNNW010017676">
    <property type="protein sequence ID" value="CAE8661342.1"/>
    <property type="molecule type" value="Genomic_DNA"/>
</dbReference>
<evidence type="ECO:0000259" key="7">
    <source>
        <dbReference type="Pfam" id="PF13087"/>
    </source>
</evidence>
<feature type="compositionally biased region" description="Low complexity" evidence="5">
    <location>
        <begin position="1240"/>
        <end position="1262"/>
    </location>
</feature>
<dbReference type="GO" id="GO:0005524">
    <property type="term" value="F:ATP binding"/>
    <property type="evidence" value="ECO:0007669"/>
    <property type="project" value="UniProtKB-KW"/>
</dbReference>
<dbReference type="InterPro" id="IPR041677">
    <property type="entry name" value="DNA2/NAM7_AAA_11"/>
</dbReference>
<evidence type="ECO:0000256" key="2">
    <source>
        <dbReference type="ARBA" id="ARBA00022801"/>
    </source>
</evidence>
<keyword evidence="3" id="KW-0347">Helicase</keyword>
<keyword evidence="1" id="KW-0547">Nucleotide-binding</keyword>
<dbReference type="Gene3D" id="3.40.50.300">
    <property type="entry name" value="P-loop containing nucleotide triphosphate hydrolases"/>
    <property type="match status" value="2"/>
</dbReference>
<dbReference type="SUPFAM" id="SSF52540">
    <property type="entry name" value="P-loop containing nucleoside triphosphate hydrolases"/>
    <property type="match status" value="1"/>
</dbReference>
<dbReference type="GO" id="GO:0004386">
    <property type="term" value="F:helicase activity"/>
    <property type="evidence" value="ECO:0007669"/>
    <property type="project" value="UniProtKB-KW"/>
</dbReference>